<evidence type="ECO:0000313" key="2">
    <source>
        <dbReference type="Proteomes" id="UP000642819"/>
    </source>
</evidence>
<dbReference type="Proteomes" id="UP000642819">
    <property type="component" value="Unassembled WGS sequence"/>
</dbReference>
<proteinExistence type="predicted"/>
<sequence length="137" mass="14887">MLSMSTHDWAPLWEQLESDRPSDAALLRAPTLEVGSPRKLPEEYALFEAPLADYDVVELTLFDRPVARGRVAYGDGFAVVAPVLPVHDDDALGPEHIGAVVERLADNAHGEGAETVYALVAADAVEHYREFGFADAD</sequence>
<accession>A0ABQ3GBC8</accession>
<gene>
    <name evidence="1" type="ORF">GCM10008096_01110</name>
</gene>
<organism evidence="1 2">
    <name type="scientific">Zhihengliuella salsuginis</name>
    <dbReference type="NCBI Taxonomy" id="578222"/>
    <lineage>
        <taxon>Bacteria</taxon>
        <taxon>Bacillati</taxon>
        <taxon>Actinomycetota</taxon>
        <taxon>Actinomycetes</taxon>
        <taxon>Micrococcales</taxon>
        <taxon>Micrococcaceae</taxon>
        <taxon>Zhihengliuella</taxon>
    </lineage>
</organism>
<keyword evidence="2" id="KW-1185">Reference proteome</keyword>
<evidence type="ECO:0008006" key="3">
    <source>
        <dbReference type="Google" id="ProtNLM"/>
    </source>
</evidence>
<comment type="caution">
    <text evidence="1">The sequence shown here is derived from an EMBL/GenBank/DDBJ whole genome shotgun (WGS) entry which is preliminary data.</text>
</comment>
<protein>
    <recommendedName>
        <fullName evidence="3">N-acetyltransferase domain-containing protein</fullName>
    </recommendedName>
</protein>
<dbReference type="EMBL" id="BMXK01000001">
    <property type="protein sequence ID" value="GHC99205.1"/>
    <property type="molecule type" value="Genomic_DNA"/>
</dbReference>
<evidence type="ECO:0000313" key="1">
    <source>
        <dbReference type="EMBL" id="GHC99205.1"/>
    </source>
</evidence>
<reference evidence="2" key="1">
    <citation type="journal article" date="2019" name="Int. J. Syst. Evol. Microbiol.">
        <title>The Global Catalogue of Microorganisms (GCM) 10K type strain sequencing project: providing services to taxonomists for standard genome sequencing and annotation.</title>
        <authorList>
            <consortium name="The Broad Institute Genomics Platform"/>
            <consortium name="The Broad Institute Genome Sequencing Center for Infectious Disease"/>
            <person name="Wu L."/>
            <person name="Ma J."/>
        </authorList>
    </citation>
    <scope>NUCLEOTIDE SEQUENCE [LARGE SCALE GENOMIC DNA]</scope>
    <source>
        <strain evidence="2">KCTC 19466</strain>
    </source>
</reference>
<name>A0ABQ3GBC8_9MICC</name>